<organism evidence="1 2">
    <name type="scientific">Mycolicibacterium vaccae ATCC 25954</name>
    <dbReference type="NCBI Taxonomy" id="1194972"/>
    <lineage>
        <taxon>Bacteria</taxon>
        <taxon>Bacillati</taxon>
        <taxon>Actinomycetota</taxon>
        <taxon>Actinomycetes</taxon>
        <taxon>Mycobacteriales</taxon>
        <taxon>Mycobacteriaceae</taxon>
        <taxon>Mycolicibacterium</taxon>
    </lineage>
</organism>
<dbReference type="HOGENOM" id="CLU_2728246_0_0_11"/>
<comment type="caution">
    <text evidence="1">The sequence shown here is derived from an EMBL/GenBank/DDBJ whole genome shotgun (WGS) entry which is preliminary data.</text>
</comment>
<protein>
    <submittedName>
        <fullName evidence="1">Uncharacterized protein</fullName>
    </submittedName>
</protein>
<gene>
    <name evidence="1" type="ORF">MVAC_25970</name>
</gene>
<accession>K0UD62</accession>
<evidence type="ECO:0000313" key="1">
    <source>
        <dbReference type="EMBL" id="EJZ05217.1"/>
    </source>
</evidence>
<reference evidence="1 2" key="1">
    <citation type="journal article" date="2012" name="J. Bacteriol.">
        <title>Complete Genome Sequence of Mycobacterium vaccae Type Strain ATCC 25954.</title>
        <authorList>
            <person name="Ho Y.S."/>
            <person name="Adroub S.A."/>
            <person name="Abadi M."/>
            <person name="Al Alwan B."/>
            <person name="Alkhateeb R."/>
            <person name="Gao G."/>
            <person name="Ragab A."/>
            <person name="Ali S."/>
            <person name="van Soolingen D."/>
            <person name="Bitter W."/>
            <person name="Pain A."/>
            <person name="Abdallah A.M."/>
        </authorList>
    </citation>
    <scope>NUCLEOTIDE SEQUENCE [LARGE SCALE GENOMIC DNA]</scope>
    <source>
        <strain evidence="1 2">ATCC 25954</strain>
    </source>
</reference>
<name>K0UD62_MYCVA</name>
<keyword evidence="2" id="KW-1185">Reference proteome</keyword>
<dbReference type="Proteomes" id="UP000006072">
    <property type="component" value="Unassembled WGS sequence"/>
</dbReference>
<feature type="non-terminal residue" evidence="1">
    <location>
        <position position="1"/>
    </location>
</feature>
<dbReference type="AlphaFoldDB" id="K0UD62"/>
<dbReference type="EMBL" id="ALQA01000086">
    <property type="protein sequence ID" value="EJZ05217.1"/>
    <property type="molecule type" value="Genomic_DNA"/>
</dbReference>
<proteinExistence type="predicted"/>
<sequence>AAAATAAIHLARRLFFVPATMSVGPPAFMSQRFADQISVRAPRHDHAHFRGSFSLLRHHFVMVCTGRSAGQG</sequence>
<evidence type="ECO:0000313" key="2">
    <source>
        <dbReference type="Proteomes" id="UP000006072"/>
    </source>
</evidence>